<dbReference type="PRINTS" id="PR00702">
    <property type="entry name" value="ACRIFLAVINRP"/>
</dbReference>
<feature type="transmembrane region" description="Helical" evidence="1">
    <location>
        <begin position="912"/>
        <end position="930"/>
    </location>
</feature>
<feature type="transmembrane region" description="Helical" evidence="1">
    <location>
        <begin position="1018"/>
        <end position="1041"/>
    </location>
</feature>
<feature type="transmembrane region" description="Helical" evidence="1">
    <location>
        <begin position="334"/>
        <end position="353"/>
    </location>
</feature>
<evidence type="ECO:0000313" key="2">
    <source>
        <dbReference type="EMBL" id="MCW3711724.1"/>
    </source>
</evidence>
<dbReference type="Gene3D" id="3.30.70.1440">
    <property type="entry name" value="Multidrug efflux transporter AcrB pore domain"/>
    <property type="match status" value="1"/>
</dbReference>
<dbReference type="GO" id="GO:0055085">
    <property type="term" value="P:transmembrane transport"/>
    <property type="evidence" value="ECO:0007669"/>
    <property type="project" value="UniProtKB-ARBA"/>
</dbReference>
<dbReference type="Gene3D" id="3.30.70.1430">
    <property type="entry name" value="Multidrug efflux transporter AcrB pore domain"/>
    <property type="match status" value="2"/>
</dbReference>
<reference evidence="2 3" key="2">
    <citation type="journal article" date="2017" name="Front. Microbiol.">
        <title>Genomics Reveals a Unique Clone of Burkholderia cenocepacia Harboring an Actively Excising Novel Genomic Island.</title>
        <authorList>
            <person name="Patil P.P."/>
            <person name="Mali S."/>
            <person name="Midha S."/>
            <person name="Gautam V."/>
            <person name="Dash L."/>
            <person name="Kumar S."/>
            <person name="Shastri J."/>
            <person name="Singhal L."/>
            <person name="Patil P.B."/>
        </authorList>
    </citation>
    <scope>NUCLEOTIDE SEQUENCE [LARGE SCALE GENOMIC DNA]</scope>
    <source>
        <strain evidence="2 3">BC-19</strain>
    </source>
</reference>
<gene>
    <name evidence="2" type="ORF">UE95_010550</name>
</gene>
<dbReference type="Gene3D" id="1.20.1640.10">
    <property type="entry name" value="Multidrug efflux transporter AcrB transmembrane domain"/>
    <property type="match status" value="2"/>
</dbReference>
<dbReference type="AlphaFoldDB" id="A0ABD4UC68"/>
<accession>A0ABD4UC68</accession>
<keyword evidence="1" id="KW-0472">Membrane</keyword>
<sequence>MWIVNLALRRPYTFIVMAIMIVLATPLALMRTPVDVLPAINIPVISVIWNYNGFSATEMTNRITSVHERVLTTTVNNIQHVESTSLPGIAVVKVFLQPGANVQTAIAQTVSSAQAIVRQMPQGATPPLVITYSASSIPVIQLGLSSKTLSEQSLADIALNFLRPQLITVPGAQIPFPYGGRTRVVAIDLDPQALLAKGLTPADIVNAVNAQNLVLPTGTAKMGQTEYRIDTNASADTVADINDLPVQTVNGATTYLREVASVRDGFAPQTNVVRQNGQRGVLISILKSGDASTLKVVSDLKALLPKVIPTLPEGLTIAPLFDQSVFVNAAVQGVIHEALIAAVLTAMMILLFLGNWRSTLIIAISIPLSIFTSLIALSALGETINIMTLGGLALAVGILVDDATVTIENIERHLHLGTNLHDAILEGAGEIAVPALVSTLCICIVFVPMFFLTGVARFLFVPLAEAVVFAMLASYVLSRTLVPTLAMLLFRPQQAHTGADHSASRFARIHHAFNHAFERLRAWYIVLLSILLVRRRFYALCFLGFCVLSTGLVFMLGRDFFPNADSGNIRLHMRAPTGYRIEETARLADQVERVIRETVPPDELGAIVDNLGLPVSGINLSYSNAGTIGTLDGELLIALKPGHRATGHYVQTLRTLLPQRFPGVEFFFQPSDIITQILNFGQPAAIDVQVLGNDLASNMTIASSLMKKIRQIPGAVDVHVLQRNDEPTLLADMDRTRMQQLNLSAQNVAQNMLISLSGSSQTTPSFWINPRTGVQYPLQIQTPQYNLSSVDDLLGTPISASGRAGAPLQLLGNLVQVRSTVNPAVITHYNIRPAIDVYVSVEGRDLGAVAGEIDRIVSDARATLPRGTALAMRGQIETMRTSYLGLGAGVAMAIVLVYLLIVVNFQSWLDPLIIISAMPAALAGIAWMLFVTGTHLSVPALTGAIMTVGVATANSILVVSFARQRLAAGAPPLTAALEAGATRIRPVLMTALAMIIGMVPMALGLGEGAEQNAPLGRAVIGGLLFATVSTLLFVPLVFGGVHSRLARRRARQAGH</sequence>
<evidence type="ECO:0000256" key="1">
    <source>
        <dbReference type="SAM" id="Phobius"/>
    </source>
</evidence>
<feature type="transmembrane region" description="Helical" evidence="1">
    <location>
        <begin position="386"/>
        <end position="410"/>
    </location>
</feature>
<keyword evidence="1" id="KW-1133">Transmembrane helix</keyword>
<organism evidence="2 3">
    <name type="scientific">Burkholderia cenocepacia</name>
    <dbReference type="NCBI Taxonomy" id="95486"/>
    <lineage>
        <taxon>Bacteria</taxon>
        <taxon>Pseudomonadati</taxon>
        <taxon>Pseudomonadota</taxon>
        <taxon>Betaproteobacteria</taxon>
        <taxon>Burkholderiales</taxon>
        <taxon>Burkholderiaceae</taxon>
        <taxon>Burkholderia</taxon>
        <taxon>Burkholderia cepacia complex</taxon>
    </lineage>
</organism>
<dbReference type="SUPFAM" id="SSF82866">
    <property type="entry name" value="Multidrug efflux transporter AcrB transmembrane domain"/>
    <property type="match status" value="2"/>
</dbReference>
<dbReference type="Gene3D" id="3.30.2090.10">
    <property type="entry name" value="Multidrug efflux transporter AcrB TolC docking domain, DN and DC subdomains"/>
    <property type="match status" value="2"/>
</dbReference>
<feature type="transmembrane region" description="Helical" evidence="1">
    <location>
        <begin position="431"/>
        <end position="452"/>
    </location>
</feature>
<feature type="transmembrane region" description="Helical" evidence="1">
    <location>
        <begin position="936"/>
        <end position="959"/>
    </location>
</feature>
<dbReference type="Pfam" id="PF00873">
    <property type="entry name" value="ACR_tran"/>
    <property type="match status" value="1"/>
</dbReference>
<keyword evidence="1" id="KW-0812">Transmembrane</keyword>
<dbReference type="InterPro" id="IPR001036">
    <property type="entry name" value="Acrflvin-R"/>
</dbReference>
<dbReference type="SUPFAM" id="SSF82714">
    <property type="entry name" value="Multidrug efflux transporter AcrB TolC docking domain, DN and DC subdomains"/>
    <property type="match status" value="1"/>
</dbReference>
<dbReference type="Gene3D" id="3.30.70.1320">
    <property type="entry name" value="Multidrug efflux transporter AcrB pore domain like"/>
    <property type="match status" value="1"/>
</dbReference>
<comment type="caution">
    <text evidence="2">The sequence shown here is derived from an EMBL/GenBank/DDBJ whole genome shotgun (WGS) entry which is preliminary data.</text>
</comment>
<protein>
    <submittedName>
        <fullName evidence="2">Efflux RND transporter permease subunit</fullName>
    </submittedName>
</protein>
<feature type="transmembrane region" description="Helical" evidence="1">
    <location>
        <begin position="883"/>
        <end position="905"/>
    </location>
</feature>
<dbReference type="PANTHER" id="PTHR32063:SF8">
    <property type="entry name" value="CATION EFFLUX PROTEIN"/>
    <property type="match status" value="1"/>
</dbReference>
<proteinExistence type="predicted"/>
<feature type="transmembrane region" description="Helical" evidence="1">
    <location>
        <begin position="537"/>
        <end position="557"/>
    </location>
</feature>
<name>A0ABD4UC68_9BURK</name>
<dbReference type="Proteomes" id="UP000191686">
    <property type="component" value="Unassembled WGS sequence"/>
</dbReference>
<feature type="transmembrane region" description="Helical" evidence="1">
    <location>
        <begin position="12"/>
        <end position="30"/>
    </location>
</feature>
<dbReference type="PANTHER" id="PTHR32063">
    <property type="match status" value="1"/>
</dbReference>
<dbReference type="InterPro" id="IPR027463">
    <property type="entry name" value="AcrB_DN_DC_subdom"/>
</dbReference>
<reference evidence="2 3" key="1">
    <citation type="journal article" date="2017" name="Front. Microbiol.">
        <title>Genomics reveals a unique clone of Burkholderia cenocepacia harbouring an actively excising novel genomic island.</title>
        <authorList>
            <person name="Patil P."/>
            <person name="Mali S."/>
            <person name="Midha S."/>
            <person name="Gautam V."/>
            <person name="Dash L."/>
            <person name="Kumar S."/>
            <person name="Shastri J."/>
            <person name="Singhal L."/>
            <person name="Patil P.B."/>
        </authorList>
    </citation>
    <scope>NUCLEOTIDE SEQUENCE [LARGE SCALE GENOMIC DNA]</scope>
    <source>
        <strain evidence="2 3">BC-19</strain>
    </source>
</reference>
<evidence type="ECO:0000313" key="3">
    <source>
        <dbReference type="Proteomes" id="UP000191686"/>
    </source>
</evidence>
<feature type="transmembrane region" description="Helical" evidence="1">
    <location>
        <begin position="987"/>
        <end position="1006"/>
    </location>
</feature>
<dbReference type="EMBL" id="JYMX02000006">
    <property type="protein sequence ID" value="MCW3711724.1"/>
    <property type="molecule type" value="Genomic_DNA"/>
</dbReference>
<dbReference type="RefSeq" id="WP_080322733.1">
    <property type="nucleotide sequence ID" value="NZ_CAJPHH010000001.1"/>
</dbReference>
<dbReference type="SUPFAM" id="SSF82693">
    <property type="entry name" value="Multidrug efflux transporter AcrB pore domain, PN1, PN2, PC1 and PC2 subdomains"/>
    <property type="match status" value="2"/>
</dbReference>
<feature type="transmembrane region" description="Helical" evidence="1">
    <location>
        <begin position="360"/>
        <end position="380"/>
    </location>
</feature>